<feature type="domain" description="Myb/SANT-like" evidence="2">
    <location>
        <begin position="63"/>
        <end position="164"/>
    </location>
</feature>
<dbReference type="AlphaFoldDB" id="A0AAV1ECU4"/>
<gene>
    <name evidence="3" type="ORF">OLC1_LOCUS23600</name>
</gene>
<evidence type="ECO:0000313" key="3">
    <source>
        <dbReference type="EMBL" id="CAI9117552.1"/>
    </source>
</evidence>
<accession>A0AAV1ECU4</accession>
<dbReference type="PANTHER" id="PTHR46250">
    <property type="entry name" value="MYB/SANT-LIKE DNA-BINDING DOMAIN PROTEIN-RELATED"/>
    <property type="match status" value="1"/>
</dbReference>
<evidence type="ECO:0000256" key="1">
    <source>
        <dbReference type="SAM" id="MobiDB-lite"/>
    </source>
</evidence>
<dbReference type="EMBL" id="OX459126">
    <property type="protein sequence ID" value="CAI9117552.1"/>
    <property type="molecule type" value="Genomic_DNA"/>
</dbReference>
<sequence length="347" mass="39099">MKPKIPPNSPPVARFTADAWLAGESMMEEDASVVGAFGDDELQQEDERSYGISCRGKGTNHVWTAEEDAKLIECMLELKRGGRFNGENGNGLRKGYQKELERMLQEKPPKHGLKEKSHIESRCKIMKKQYYMIYEVRNNGQLSGFGWDDQKKCVTASADVWDDYLRANPECTFMRNKSFVYYDELAIIWGQNRANGNNAEAPADMVEEIVREENVDQEDGEESDGDDDPNTLAANPGGDGTSKNPEPKRRSADGLILSLEHLTNTLTTQMQKSNEQMLKVAENFAGGGNQNVDNRHKLNEELQKVDVLTAVEKQRAAMKLVHDPNLLDYFFTLGADEKEIFLVELLV</sequence>
<proteinExistence type="predicted"/>
<dbReference type="Pfam" id="PF12776">
    <property type="entry name" value="Myb_DNA-bind_3"/>
    <property type="match status" value="1"/>
</dbReference>
<evidence type="ECO:0000313" key="4">
    <source>
        <dbReference type="Proteomes" id="UP001161247"/>
    </source>
</evidence>
<reference evidence="3" key="1">
    <citation type="submission" date="2023-03" db="EMBL/GenBank/DDBJ databases">
        <authorList>
            <person name="Julca I."/>
        </authorList>
    </citation>
    <scope>NUCLEOTIDE SEQUENCE</scope>
</reference>
<name>A0AAV1ECU4_OLDCO</name>
<keyword evidence="4" id="KW-1185">Reference proteome</keyword>
<dbReference type="InterPro" id="IPR024752">
    <property type="entry name" value="Myb/SANT-like_dom"/>
</dbReference>
<dbReference type="PANTHER" id="PTHR46250:SF15">
    <property type="entry name" value="OS01G0523800 PROTEIN"/>
    <property type="match status" value="1"/>
</dbReference>
<dbReference type="Proteomes" id="UP001161247">
    <property type="component" value="Chromosome 9"/>
</dbReference>
<evidence type="ECO:0000259" key="2">
    <source>
        <dbReference type="Pfam" id="PF12776"/>
    </source>
</evidence>
<feature type="region of interest" description="Disordered" evidence="1">
    <location>
        <begin position="214"/>
        <end position="250"/>
    </location>
</feature>
<protein>
    <submittedName>
        <fullName evidence="3">OLC1v1018954C1</fullName>
    </submittedName>
</protein>
<organism evidence="3 4">
    <name type="scientific">Oldenlandia corymbosa var. corymbosa</name>
    <dbReference type="NCBI Taxonomy" id="529605"/>
    <lineage>
        <taxon>Eukaryota</taxon>
        <taxon>Viridiplantae</taxon>
        <taxon>Streptophyta</taxon>
        <taxon>Embryophyta</taxon>
        <taxon>Tracheophyta</taxon>
        <taxon>Spermatophyta</taxon>
        <taxon>Magnoliopsida</taxon>
        <taxon>eudicotyledons</taxon>
        <taxon>Gunneridae</taxon>
        <taxon>Pentapetalae</taxon>
        <taxon>asterids</taxon>
        <taxon>lamiids</taxon>
        <taxon>Gentianales</taxon>
        <taxon>Rubiaceae</taxon>
        <taxon>Rubioideae</taxon>
        <taxon>Spermacoceae</taxon>
        <taxon>Hedyotis-Oldenlandia complex</taxon>
        <taxon>Oldenlandia</taxon>
    </lineage>
</organism>
<feature type="compositionally biased region" description="Acidic residues" evidence="1">
    <location>
        <begin position="215"/>
        <end position="229"/>
    </location>
</feature>